<name>A0A1Y1ILA0_KLENI</name>
<dbReference type="OrthoDB" id="6270329at2759"/>
<evidence type="ECO:0000256" key="1">
    <source>
        <dbReference type="SAM" id="MobiDB-lite"/>
    </source>
</evidence>
<keyword evidence="4" id="KW-1185">Reference proteome</keyword>
<dbReference type="SUPFAM" id="SSF54277">
    <property type="entry name" value="CAD &amp; PB1 domains"/>
    <property type="match status" value="1"/>
</dbReference>
<dbReference type="Proteomes" id="UP000054558">
    <property type="component" value="Unassembled WGS sequence"/>
</dbReference>
<dbReference type="SMART" id="SM00666">
    <property type="entry name" value="PB1"/>
    <property type="match status" value="1"/>
</dbReference>
<feature type="region of interest" description="Disordered" evidence="1">
    <location>
        <begin position="1"/>
        <end position="128"/>
    </location>
</feature>
<evidence type="ECO:0000313" key="4">
    <source>
        <dbReference type="Proteomes" id="UP000054558"/>
    </source>
</evidence>
<feature type="compositionally biased region" description="Gly residues" evidence="1">
    <location>
        <begin position="240"/>
        <end position="255"/>
    </location>
</feature>
<feature type="region of interest" description="Disordered" evidence="1">
    <location>
        <begin position="235"/>
        <end position="293"/>
    </location>
</feature>
<evidence type="ECO:0000313" key="3">
    <source>
        <dbReference type="EMBL" id="GAQ89911.1"/>
    </source>
</evidence>
<dbReference type="PANTHER" id="PTHR32002:SF41">
    <property type="entry name" value="PROTEIN NLP8"/>
    <property type="match status" value="1"/>
</dbReference>
<dbReference type="STRING" id="105231.A0A1Y1ILA0"/>
<gene>
    <name evidence="3" type="ORF">KFL_005760060</name>
</gene>
<feature type="compositionally biased region" description="Gly residues" evidence="1">
    <location>
        <begin position="8"/>
        <end position="20"/>
    </location>
</feature>
<dbReference type="GO" id="GO:0003700">
    <property type="term" value="F:DNA-binding transcription factor activity"/>
    <property type="evidence" value="ECO:0007669"/>
    <property type="project" value="InterPro"/>
</dbReference>
<sequence>MMQSSANGGLGPGPMSGGMGPPRSTGWGPPPPVHSGLGQNHLPRQNSFGSTGGSGSGVVGSKRHLESESGLLKRSSSFAGTPALHVPGHAAGDEGSVHRGSQGKAEAPKPFEPRGPAPGSPPSGPVETMVTTFAPQQHFQPMHRWGPGPSLVSQPQYHSMSNLESAGMRREWQPPPPQMGIFQHQGGDMYMQQFHEGGLKQLKENPRVQEEATVHSGAKRVHKISSENVHLYASQIGKGSPQGGGSGKESGGGGSKPQASKGGSGSQAVERGGVSGSQQSGKRKEMETGLTVKATLGQDTARFKSNPEMGWADDVVAEDTARFKLNPDMGWADVVAEVAKRLNVEPTSVKLKYLDDEQEWMLLSTDQDLAECIDIVRSTGGSIIKLMVRREEFGRQSNSHPLGAAGSDVSIGGAR</sequence>
<dbReference type="PROSITE" id="PS51745">
    <property type="entry name" value="PB1"/>
    <property type="match status" value="1"/>
</dbReference>
<accession>A0A1Y1ILA0</accession>
<feature type="compositionally biased region" description="Pro residues" evidence="1">
    <location>
        <begin position="113"/>
        <end position="124"/>
    </location>
</feature>
<dbReference type="AlphaFoldDB" id="A0A1Y1ILA0"/>
<protein>
    <submittedName>
        <fullName evidence="3">Plant regulator RWP-RK family protein</fullName>
    </submittedName>
</protein>
<dbReference type="Pfam" id="PF00564">
    <property type="entry name" value="PB1"/>
    <property type="match status" value="1"/>
</dbReference>
<dbReference type="InterPro" id="IPR045012">
    <property type="entry name" value="NLP"/>
</dbReference>
<organism evidence="3 4">
    <name type="scientific">Klebsormidium nitens</name>
    <name type="common">Green alga</name>
    <name type="synonym">Ulothrix nitens</name>
    <dbReference type="NCBI Taxonomy" id="105231"/>
    <lineage>
        <taxon>Eukaryota</taxon>
        <taxon>Viridiplantae</taxon>
        <taxon>Streptophyta</taxon>
        <taxon>Klebsormidiophyceae</taxon>
        <taxon>Klebsormidiales</taxon>
        <taxon>Klebsormidiaceae</taxon>
        <taxon>Klebsormidium</taxon>
    </lineage>
</organism>
<evidence type="ECO:0000259" key="2">
    <source>
        <dbReference type="PROSITE" id="PS51745"/>
    </source>
</evidence>
<dbReference type="EMBL" id="DF237525">
    <property type="protein sequence ID" value="GAQ89911.1"/>
    <property type="molecule type" value="Genomic_DNA"/>
</dbReference>
<dbReference type="PANTHER" id="PTHR32002">
    <property type="entry name" value="PROTEIN NLP8"/>
    <property type="match status" value="1"/>
</dbReference>
<dbReference type="Gene3D" id="3.10.20.90">
    <property type="entry name" value="Phosphatidylinositol 3-kinase Catalytic Subunit, Chain A, domain 1"/>
    <property type="match status" value="1"/>
</dbReference>
<reference evidence="3 4" key="1">
    <citation type="journal article" date="2014" name="Nat. Commun.">
        <title>Klebsormidium flaccidum genome reveals primary factors for plant terrestrial adaptation.</title>
        <authorList>
            <person name="Hori K."/>
            <person name="Maruyama F."/>
            <person name="Fujisawa T."/>
            <person name="Togashi T."/>
            <person name="Yamamoto N."/>
            <person name="Seo M."/>
            <person name="Sato S."/>
            <person name="Yamada T."/>
            <person name="Mori H."/>
            <person name="Tajima N."/>
            <person name="Moriyama T."/>
            <person name="Ikeuchi M."/>
            <person name="Watanabe M."/>
            <person name="Wada H."/>
            <person name="Kobayashi K."/>
            <person name="Saito M."/>
            <person name="Masuda T."/>
            <person name="Sasaki-Sekimoto Y."/>
            <person name="Mashiguchi K."/>
            <person name="Awai K."/>
            <person name="Shimojima M."/>
            <person name="Masuda S."/>
            <person name="Iwai M."/>
            <person name="Nobusawa T."/>
            <person name="Narise T."/>
            <person name="Kondo S."/>
            <person name="Saito H."/>
            <person name="Sato R."/>
            <person name="Murakawa M."/>
            <person name="Ihara Y."/>
            <person name="Oshima-Yamada Y."/>
            <person name="Ohtaka K."/>
            <person name="Satoh M."/>
            <person name="Sonobe K."/>
            <person name="Ishii M."/>
            <person name="Ohtani R."/>
            <person name="Kanamori-Sato M."/>
            <person name="Honoki R."/>
            <person name="Miyazaki D."/>
            <person name="Mochizuki H."/>
            <person name="Umetsu J."/>
            <person name="Higashi K."/>
            <person name="Shibata D."/>
            <person name="Kamiya Y."/>
            <person name="Sato N."/>
            <person name="Nakamura Y."/>
            <person name="Tabata S."/>
            <person name="Ida S."/>
            <person name="Kurokawa K."/>
            <person name="Ohta H."/>
        </authorList>
    </citation>
    <scope>NUCLEOTIDE SEQUENCE [LARGE SCALE GENOMIC DNA]</scope>
    <source>
        <strain evidence="3 4">NIES-2285</strain>
    </source>
</reference>
<proteinExistence type="predicted"/>
<feature type="domain" description="PB1" evidence="2">
    <location>
        <begin position="289"/>
        <end position="391"/>
    </location>
</feature>
<dbReference type="InterPro" id="IPR000270">
    <property type="entry name" value="PB1_dom"/>
</dbReference>
<dbReference type="InterPro" id="IPR053793">
    <property type="entry name" value="PB1-like"/>
</dbReference>